<protein>
    <submittedName>
        <fullName evidence="2">Uncharacterized protein</fullName>
    </submittedName>
</protein>
<gene>
    <name evidence="2" type="ORF">ACFH04_07030</name>
</gene>
<dbReference type="Proteomes" id="UP001589887">
    <property type="component" value="Unassembled WGS sequence"/>
</dbReference>
<proteinExistence type="predicted"/>
<evidence type="ECO:0000256" key="1">
    <source>
        <dbReference type="SAM" id="Phobius"/>
    </source>
</evidence>
<evidence type="ECO:0000313" key="2">
    <source>
        <dbReference type="EMBL" id="MFC0843487.1"/>
    </source>
</evidence>
<reference evidence="2 3" key="1">
    <citation type="submission" date="2024-09" db="EMBL/GenBank/DDBJ databases">
        <authorList>
            <person name="Sun Q."/>
            <person name="Mori K."/>
        </authorList>
    </citation>
    <scope>NUCLEOTIDE SEQUENCE [LARGE SCALE GENOMIC DNA]</scope>
    <source>
        <strain evidence="2 3">JCM 4557</strain>
    </source>
</reference>
<dbReference type="RefSeq" id="WP_394317254.1">
    <property type="nucleotide sequence ID" value="NZ_JBHMQV010000007.1"/>
</dbReference>
<name>A0ABV6TCI5_9ACTN</name>
<evidence type="ECO:0000313" key="3">
    <source>
        <dbReference type="Proteomes" id="UP001589887"/>
    </source>
</evidence>
<dbReference type="EMBL" id="JBHMQV010000007">
    <property type="protein sequence ID" value="MFC0843487.1"/>
    <property type="molecule type" value="Genomic_DNA"/>
</dbReference>
<accession>A0ABV6TCI5</accession>
<comment type="caution">
    <text evidence="2">The sequence shown here is derived from an EMBL/GenBank/DDBJ whole genome shotgun (WGS) entry which is preliminary data.</text>
</comment>
<keyword evidence="1" id="KW-0812">Transmembrane</keyword>
<feature type="transmembrane region" description="Helical" evidence="1">
    <location>
        <begin position="12"/>
        <end position="33"/>
    </location>
</feature>
<keyword evidence="3" id="KW-1185">Reference proteome</keyword>
<sequence length="122" mass="13482">MYFAARPLIARYGLRVWQCALIGLMLAAVGWAGPKVAAYVWPSVHDRYERELGGVGQCLYYSPYRLDRAVTTFEGAGHSQMVIRPLEKSTPTLRLNNARDGGMRALVAGDEQSRQILAAHGC</sequence>
<keyword evidence="1" id="KW-1133">Transmembrane helix</keyword>
<keyword evidence="1" id="KW-0472">Membrane</keyword>
<organism evidence="2 3">
    <name type="scientific">Streptomyces noboritoensis</name>
    <dbReference type="NCBI Taxonomy" id="67337"/>
    <lineage>
        <taxon>Bacteria</taxon>
        <taxon>Bacillati</taxon>
        <taxon>Actinomycetota</taxon>
        <taxon>Actinomycetes</taxon>
        <taxon>Kitasatosporales</taxon>
        <taxon>Streptomycetaceae</taxon>
        <taxon>Streptomyces</taxon>
    </lineage>
</organism>